<accession>G9WVK6</accession>
<organism evidence="1 2">
    <name type="scientific">Oribacterium asaccharolyticum ACB7</name>
    <dbReference type="NCBI Taxonomy" id="796944"/>
    <lineage>
        <taxon>Bacteria</taxon>
        <taxon>Bacillati</taxon>
        <taxon>Bacillota</taxon>
        <taxon>Clostridia</taxon>
        <taxon>Lachnospirales</taxon>
        <taxon>Lachnospiraceae</taxon>
        <taxon>Oribacterium</taxon>
    </lineage>
</organism>
<name>G9WVK6_9FIRM</name>
<proteinExistence type="predicted"/>
<dbReference type="PATRIC" id="fig|796944.3.peg.1672"/>
<evidence type="ECO:0000313" key="1">
    <source>
        <dbReference type="EMBL" id="EHL11607.1"/>
    </source>
</evidence>
<dbReference type="AlphaFoldDB" id="G9WVK6"/>
<sequence length="43" mass="5042">MHHITEIEHTALYKESFRKLKIGYCMIHKLIKKGGLHSPFFSA</sequence>
<dbReference type="HOGENOM" id="CLU_3236845_0_0_9"/>
<comment type="caution">
    <text evidence="1">The sequence shown here is derived from an EMBL/GenBank/DDBJ whole genome shotgun (WGS) entry which is preliminary data.</text>
</comment>
<gene>
    <name evidence="1" type="ORF">HMPREF9624_00940</name>
</gene>
<dbReference type="Proteomes" id="UP000003527">
    <property type="component" value="Unassembled WGS sequence"/>
</dbReference>
<evidence type="ECO:0000313" key="2">
    <source>
        <dbReference type="Proteomes" id="UP000003527"/>
    </source>
</evidence>
<keyword evidence="2" id="KW-1185">Reference proteome</keyword>
<reference evidence="1 2" key="1">
    <citation type="submission" date="2011-08" db="EMBL/GenBank/DDBJ databases">
        <title>The Genome Sequence of Oribacterium sp. ACB7.</title>
        <authorList>
            <consortium name="The Broad Institute Genome Sequencing Platform"/>
            <person name="Earl A."/>
            <person name="Ward D."/>
            <person name="Feldgarden M."/>
            <person name="Gevers D."/>
            <person name="Sizova M."/>
            <person name="Hazen A."/>
            <person name="Epstein S."/>
            <person name="Young S.K."/>
            <person name="Zeng Q."/>
            <person name="Gargeya S."/>
            <person name="Fitzgerald M."/>
            <person name="Haas B."/>
            <person name="Abouelleil A."/>
            <person name="Alvarado L."/>
            <person name="Arachchi H.M."/>
            <person name="Berlin A."/>
            <person name="Brown A."/>
            <person name="Chapman S.B."/>
            <person name="Chen Z."/>
            <person name="Dunbar C."/>
            <person name="Freedman E."/>
            <person name="Gearin G."/>
            <person name="Gellesch M."/>
            <person name="Goldberg J."/>
            <person name="Griggs A."/>
            <person name="Gujja S."/>
            <person name="Heiman D."/>
            <person name="Howarth C."/>
            <person name="Larson L."/>
            <person name="Lui A."/>
            <person name="MacDonald P.J.P."/>
            <person name="Montmayeur A."/>
            <person name="Murphy C."/>
            <person name="Neiman D."/>
            <person name="Pearson M."/>
            <person name="Priest M."/>
            <person name="Roberts A."/>
            <person name="Saif S."/>
            <person name="Shea T."/>
            <person name="Shenoy N."/>
            <person name="Sisk P."/>
            <person name="Stolte C."/>
            <person name="Sykes S."/>
            <person name="Wortman J."/>
            <person name="Nusbaum C."/>
            <person name="Birren B."/>
        </authorList>
    </citation>
    <scope>NUCLEOTIDE SEQUENCE [LARGE SCALE GENOMIC DNA]</scope>
    <source>
        <strain evidence="1 2">ACB7</strain>
    </source>
</reference>
<dbReference type="EMBL" id="AFZD01000017">
    <property type="protein sequence ID" value="EHL11607.1"/>
    <property type="molecule type" value="Genomic_DNA"/>
</dbReference>
<protein>
    <submittedName>
        <fullName evidence="1">Uncharacterized protein</fullName>
    </submittedName>
</protein>